<organism evidence="1 2">
    <name type="scientific">Lujinxingia vulgaris</name>
    <dbReference type="NCBI Taxonomy" id="2600176"/>
    <lineage>
        <taxon>Bacteria</taxon>
        <taxon>Deltaproteobacteria</taxon>
        <taxon>Bradymonadales</taxon>
        <taxon>Lujinxingiaceae</taxon>
        <taxon>Lujinxingia</taxon>
    </lineage>
</organism>
<dbReference type="OrthoDB" id="5491054at2"/>
<keyword evidence="2" id="KW-1185">Reference proteome</keyword>
<evidence type="ECO:0000313" key="2">
    <source>
        <dbReference type="Proteomes" id="UP000321412"/>
    </source>
</evidence>
<dbReference type="AlphaFoldDB" id="A0A5C6XE15"/>
<reference evidence="1 2" key="1">
    <citation type="submission" date="2019-08" db="EMBL/GenBank/DDBJ databases">
        <title>Bradymonadales sp. TMQ4.</title>
        <authorList>
            <person name="Liang Q."/>
        </authorList>
    </citation>
    <scope>NUCLEOTIDE SEQUENCE [LARGE SCALE GENOMIC DNA]</scope>
    <source>
        <strain evidence="1 2">TMQ4</strain>
    </source>
</reference>
<gene>
    <name evidence="1" type="ORF">FRC98_15465</name>
</gene>
<proteinExistence type="predicted"/>
<evidence type="ECO:0000313" key="1">
    <source>
        <dbReference type="EMBL" id="TXD35605.1"/>
    </source>
</evidence>
<dbReference type="EMBL" id="VOSM01000008">
    <property type="protein sequence ID" value="TXD35605.1"/>
    <property type="molecule type" value="Genomic_DNA"/>
</dbReference>
<name>A0A5C6XE15_9DELT</name>
<protein>
    <submittedName>
        <fullName evidence="1">Uncharacterized protein</fullName>
    </submittedName>
</protein>
<dbReference type="PROSITE" id="PS51257">
    <property type="entry name" value="PROKAR_LIPOPROTEIN"/>
    <property type="match status" value="1"/>
</dbReference>
<dbReference type="RefSeq" id="WP_146982346.1">
    <property type="nucleotide sequence ID" value="NZ_VOSM01000008.1"/>
</dbReference>
<dbReference type="Proteomes" id="UP000321412">
    <property type="component" value="Unassembled WGS sequence"/>
</dbReference>
<comment type="caution">
    <text evidence="1">The sequence shown here is derived from an EMBL/GenBank/DDBJ whole genome shotgun (WGS) entry which is preliminary data.</text>
</comment>
<sequence length="309" mass="33362">MTTSRHIAASALALFLLVGCSDEEPGAEIGAPVEDQFTQEVRYGALTAEFLYPRAWESEGVAVQAHFMDARGVAVGPALDALEMWRPVRGLRSGSCERVDVSRAPMSDEAASLHLLDVGPIAVEAPVADASLPPRRLPDLLNAFYGVVYGSEYSWESDGELLDYFPGATYRFAAPGGPLAGAFDVTLEAPDPMVLVGLNGQELRDQAGAAVDGSLPVELVWDVAVNPQSTDVYIDVSAGYGPDRLRVQCRTGDDGAFSVPQTSLAPLWEEAGTLEMVVRRVRHQPVQLEGLDETDFFFTTADRFELSQR</sequence>
<accession>A0A5C6XE15</accession>